<evidence type="ECO:0000256" key="3">
    <source>
        <dbReference type="ARBA" id="ARBA00022692"/>
    </source>
</evidence>
<dbReference type="PANTHER" id="PTHR30619">
    <property type="entry name" value="DNA INTERNALIZATION/COMPETENCE PROTEIN COMEC/REC2"/>
    <property type="match status" value="1"/>
</dbReference>
<feature type="transmembrane region" description="Helical" evidence="6">
    <location>
        <begin position="20"/>
        <end position="40"/>
    </location>
</feature>
<feature type="transmembrane region" description="Helical" evidence="6">
    <location>
        <begin position="394"/>
        <end position="416"/>
    </location>
</feature>
<keyword evidence="3 6" id="KW-0812">Transmembrane</keyword>
<evidence type="ECO:0000256" key="6">
    <source>
        <dbReference type="SAM" id="Phobius"/>
    </source>
</evidence>
<protein>
    <submittedName>
        <fullName evidence="8">Competence protein ComEC</fullName>
    </submittedName>
</protein>
<dbReference type="Proteomes" id="UP000199603">
    <property type="component" value="Unassembled WGS sequence"/>
</dbReference>
<organism evidence="8 9">
    <name type="scientific">Aquimonas voraii</name>
    <dbReference type="NCBI Taxonomy" id="265719"/>
    <lineage>
        <taxon>Bacteria</taxon>
        <taxon>Pseudomonadati</taxon>
        <taxon>Pseudomonadota</taxon>
        <taxon>Gammaproteobacteria</taxon>
        <taxon>Lysobacterales</taxon>
        <taxon>Lysobacteraceae</taxon>
        <taxon>Aquimonas</taxon>
    </lineage>
</organism>
<dbReference type="InterPro" id="IPR001279">
    <property type="entry name" value="Metallo-B-lactamas"/>
</dbReference>
<dbReference type="InterPro" id="IPR036866">
    <property type="entry name" value="RibonucZ/Hydroxyglut_hydro"/>
</dbReference>
<name>A0A1G6SBF3_9GAMM</name>
<feature type="transmembrane region" description="Helical" evidence="6">
    <location>
        <begin position="487"/>
        <end position="508"/>
    </location>
</feature>
<keyword evidence="2" id="KW-1003">Cell membrane</keyword>
<dbReference type="OrthoDB" id="9761531at2"/>
<accession>A0A1G6SBF3</accession>
<keyword evidence="4 6" id="KW-1133">Transmembrane helix</keyword>
<evidence type="ECO:0000259" key="7">
    <source>
        <dbReference type="SMART" id="SM00849"/>
    </source>
</evidence>
<feature type="domain" description="Metallo-beta-lactamase" evidence="7">
    <location>
        <begin position="547"/>
        <end position="731"/>
    </location>
</feature>
<feature type="transmembrane region" description="Helical" evidence="6">
    <location>
        <begin position="267"/>
        <end position="287"/>
    </location>
</feature>
<keyword evidence="9" id="KW-1185">Reference proteome</keyword>
<proteinExistence type="predicted"/>
<dbReference type="STRING" id="265719.SAMN04488509_101407"/>
<dbReference type="EMBL" id="FNAG01000001">
    <property type="protein sequence ID" value="SDD14001.1"/>
    <property type="molecule type" value="Genomic_DNA"/>
</dbReference>
<feature type="transmembrane region" description="Helical" evidence="6">
    <location>
        <begin position="307"/>
        <end position="340"/>
    </location>
</feature>
<keyword evidence="5 6" id="KW-0472">Membrane</keyword>
<dbReference type="InterPro" id="IPR004797">
    <property type="entry name" value="Competence_ComEC/Rec2"/>
</dbReference>
<feature type="transmembrane region" description="Helical" evidence="6">
    <location>
        <begin position="352"/>
        <end position="382"/>
    </location>
</feature>
<comment type="subcellular location">
    <subcellularLocation>
        <location evidence="1">Cell membrane</location>
        <topology evidence="1">Multi-pass membrane protein</topology>
    </subcellularLocation>
</comment>
<dbReference type="InterPro" id="IPR035681">
    <property type="entry name" value="ComA-like_MBL"/>
</dbReference>
<evidence type="ECO:0000256" key="2">
    <source>
        <dbReference type="ARBA" id="ARBA00022475"/>
    </source>
</evidence>
<dbReference type="CDD" id="cd07731">
    <property type="entry name" value="ComA-like_MBL-fold"/>
    <property type="match status" value="1"/>
</dbReference>
<dbReference type="Pfam" id="PF13567">
    <property type="entry name" value="DUF4131"/>
    <property type="match status" value="1"/>
</dbReference>
<dbReference type="Pfam" id="PF00753">
    <property type="entry name" value="Lactamase_B"/>
    <property type="match status" value="1"/>
</dbReference>
<feature type="transmembrane region" description="Helical" evidence="6">
    <location>
        <begin position="428"/>
        <end position="450"/>
    </location>
</feature>
<dbReference type="GO" id="GO:0005886">
    <property type="term" value="C:plasma membrane"/>
    <property type="evidence" value="ECO:0007669"/>
    <property type="project" value="UniProtKB-SubCell"/>
</dbReference>
<evidence type="ECO:0000313" key="8">
    <source>
        <dbReference type="EMBL" id="SDD14001.1"/>
    </source>
</evidence>
<evidence type="ECO:0000256" key="4">
    <source>
        <dbReference type="ARBA" id="ARBA00022989"/>
    </source>
</evidence>
<dbReference type="GO" id="GO:0030420">
    <property type="term" value="P:establishment of competence for transformation"/>
    <property type="evidence" value="ECO:0007669"/>
    <property type="project" value="InterPro"/>
</dbReference>
<dbReference type="RefSeq" id="WP_091238192.1">
    <property type="nucleotide sequence ID" value="NZ_FNAG01000001.1"/>
</dbReference>
<reference evidence="8 9" key="1">
    <citation type="submission" date="2016-10" db="EMBL/GenBank/DDBJ databases">
        <authorList>
            <person name="de Groot N.N."/>
        </authorList>
    </citation>
    <scope>NUCLEOTIDE SEQUENCE [LARGE SCALE GENOMIC DNA]</scope>
    <source>
        <strain evidence="8 9">DSM 16957</strain>
    </source>
</reference>
<dbReference type="SUPFAM" id="SSF56281">
    <property type="entry name" value="Metallo-hydrolase/oxidoreductase"/>
    <property type="match status" value="1"/>
</dbReference>
<sequence>MATVPVLAGSASYRAALTAPAFGIGSALGLLVGVSAALTLTSLPPEWMSWLALVLGLLAWLSPRLGSSLLRWSGAALFGAALALLVAQSALQQRLPAELEGRDLRVQGRVEGLPQRGLDAVRFDFRVESGEGEADVLAGRLLRIGWYRSEQAPEAGSRWSLQLRLKAPRGVDNPGGFDFERHALQRRLAATGYVREHPGNRELTTGAGLDAVRARLSQDMVVALGGEGPLHAGSRFLRALTVADTRAFDEADWEVLRATGVGHLMSISGLHVGLVAGLFALFARGLYRLWPRLGLRLPLPQGAALAALLGAAGYAALAGFGVPVLRSLLMVAAALLAVLLRRRSSTWQAYALALLVLVLSDPLSVLGASFWLSFMGVAWLLWCMPSELQQLPGWRRLLGAQLVASLGLLPLTVFFFGQASVAGAAANLLAVPWVSLGVVPLALLGAGLLLLGLPMLATPVLLLAAWLMDLLWWLLAWTAGLPHAQVFLPEPGGLSLLLAAVGVIWLLMPRGTPGRALGAVLMVPLLWPRLAPPPPGVAELHLFDVGQGLSALIRTQNHALLLDTGPAFGSGLDMGEAAVVPALRALGLRRLDRVLVSHGDADHSGGTASVMRAFPAALQTSDRARFPQAQPCVAGERWRWDGVDFELLHPPEHFPYLRNESSCVLRVQAGGQVALFAGDIGRLIEQRLVREQPERLRADIVVVPHHGSAGSSDAAFVRATGARHALVAAGYANRFGHPRPEVVERWREAGARVWNTAEAGALWLRLGAGQEIAPQPRRRLQPRLWQPPPAAAPSP</sequence>
<dbReference type="NCBIfam" id="TIGR00360">
    <property type="entry name" value="ComEC_N-term"/>
    <property type="match status" value="1"/>
</dbReference>
<feature type="transmembrane region" description="Helical" evidence="6">
    <location>
        <begin position="456"/>
        <end position="475"/>
    </location>
</feature>
<feature type="transmembrane region" description="Helical" evidence="6">
    <location>
        <begin position="69"/>
        <end position="87"/>
    </location>
</feature>
<dbReference type="Gene3D" id="3.60.15.10">
    <property type="entry name" value="Ribonuclease Z/Hydroxyacylglutathione hydrolase-like"/>
    <property type="match status" value="1"/>
</dbReference>
<dbReference type="InterPro" id="IPR004477">
    <property type="entry name" value="ComEC_N"/>
</dbReference>
<dbReference type="InterPro" id="IPR052159">
    <property type="entry name" value="Competence_DNA_uptake"/>
</dbReference>
<evidence type="ECO:0000313" key="9">
    <source>
        <dbReference type="Proteomes" id="UP000199603"/>
    </source>
</evidence>
<dbReference type="Pfam" id="PF03772">
    <property type="entry name" value="Competence"/>
    <property type="match status" value="1"/>
</dbReference>
<dbReference type="AlphaFoldDB" id="A0A1G6SBF3"/>
<evidence type="ECO:0000256" key="1">
    <source>
        <dbReference type="ARBA" id="ARBA00004651"/>
    </source>
</evidence>
<dbReference type="SMART" id="SM00849">
    <property type="entry name" value="Lactamase_B"/>
    <property type="match status" value="1"/>
</dbReference>
<evidence type="ECO:0000256" key="5">
    <source>
        <dbReference type="ARBA" id="ARBA00023136"/>
    </source>
</evidence>
<dbReference type="PANTHER" id="PTHR30619:SF1">
    <property type="entry name" value="RECOMBINATION PROTEIN 2"/>
    <property type="match status" value="1"/>
</dbReference>
<dbReference type="NCBIfam" id="TIGR00361">
    <property type="entry name" value="ComEC_Rec2"/>
    <property type="match status" value="1"/>
</dbReference>
<gene>
    <name evidence="8" type="ORF">SAMN04488509_101407</name>
</gene>
<dbReference type="InterPro" id="IPR025405">
    <property type="entry name" value="DUF4131"/>
</dbReference>